<dbReference type="PANTHER" id="PTHR43591">
    <property type="entry name" value="METHYLTRANSFERASE"/>
    <property type="match status" value="1"/>
</dbReference>
<dbReference type="InterPro" id="IPR029063">
    <property type="entry name" value="SAM-dependent_MTases_sf"/>
</dbReference>
<dbReference type="Pfam" id="PF13649">
    <property type="entry name" value="Methyltransf_25"/>
    <property type="match status" value="1"/>
</dbReference>
<sequence length="234" mass="26098">ASLIRMNTVSEIVDMIRSIPCPDSKATVQFYDSWAENYDKDISLLRYRTHLSAIEFLTEHFSGSREEAVVLDVGCGTGLVAKLMNEEGFKHFTGVDGSQGMLDKAKERGLYHCLKKALLGSDLLPVEKNAFDVVIAAGSLGCNYIPVRGVGEFCQAAKPGGLVCISLGHHTEKRQQEFKVNLEQKLQLMEKEGLWREVGIKQFECYMLNTHAEAPRDSEELPSIPGTCYLYQKC</sequence>
<dbReference type="CDD" id="cd02440">
    <property type="entry name" value="AdoMet_MTases"/>
    <property type="match status" value="1"/>
</dbReference>
<organism evidence="2 3">
    <name type="scientific">Cynoglossus semilaevis</name>
    <name type="common">Tongue sole</name>
    <dbReference type="NCBI Taxonomy" id="244447"/>
    <lineage>
        <taxon>Eukaryota</taxon>
        <taxon>Metazoa</taxon>
        <taxon>Chordata</taxon>
        <taxon>Craniata</taxon>
        <taxon>Vertebrata</taxon>
        <taxon>Euteleostomi</taxon>
        <taxon>Actinopterygii</taxon>
        <taxon>Neopterygii</taxon>
        <taxon>Teleostei</taxon>
        <taxon>Neoteleostei</taxon>
        <taxon>Acanthomorphata</taxon>
        <taxon>Carangaria</taxon>
        <taxon>Pleuronectiformes</taxon>
        <taxon>Pleuronectoidei</taxon>
        <taxon>Cynoglossidae</taxon>
        <taxon>Cynoglossinae</taxon>
        <taxon>Cynoglossus</taxon>
    </lineage>
</organism>
<protein>
    <submittedName>
        <fullName evidence="2">Methyltransferase-like protein 27</fullName>
    </submittedName>
</protein>
<proteinExistence type="predicted"/>
<dbReference type="InParanoid" id="A0A3P8UT07"/>
<reference evidence="2 3" key="1">
    <citation type="journal article" date="2014" name="Nat. Genet.">
        <title>Whole-genome sequence of a flatfish provides insights into ZW sex chromosome evolution and adaptation to a benthic lifestyle.</title>
        <authorList>
            <person name="Chen S."/>
            <person name="Zhang G."/>
            <person name="Shao C."/>
            <person name="Huang Q."/>
            <person name="Liu G."/>
            <person name="Zhang P."/>
            <person name="Song W."/>
            <person name="An N."/>
            <person name="Chalopin D."/>
            <person name="Volff J.N."/>
            <person name="Hong Y."/>
            <person name="Li Q."/>
            <person name="Sha Z."/>
            <person name="Zhou H."/>
            <person name="Xie M."/>
            <person name="Yu Q."/>
            <person name="Liu Y."/>
            <person name="Xiang H."/>
            <person name="Wang N."/>
            <person name="Wu K."/>
            <person name="Yang C."/>
            <person name="Zhou Q."/>
            <person name="Liao X."/>
            <person name="Yang L."/>
            <person name="Hu Q."/>
            <person name="Zhang J."/>
            <person name="Meng L."/>
            <person name="Jin L."/>
            <person name="Tian Y."/>
            <person name="Lian J."/>
            <person name="Yang J."/>
            <person name="Miao G."/>
            <person name="Liu S."/>
            <person name="Liang Z."/>
            <person name="Yan F."/>
            <person name="Li Y."/>
            <person name="Sun B."/>
            <person name="Zhang H."/>
            <person name="Zhang J."/>
            <person name="Zhu Y."/>
            <person name="Du M."/>
            <person name="Zhao Y."/>
            <person name="Schartl M."/>
            <person name="Tang Q."/>
            <person name="Wang J."/>
        </authorList>
    </citation>
    <scope>NUCLEOTIDE SEQUENCE</scope>
</reference>
<keyword evidence="3" id="KW-1185">Reference proteome</keyword>
<dbReference type="Gene3D" id="3.40.50.150">
    <property type="entry name" value="Vaccinia Virus protein VP39"/>
    <property type="match status" value="1"/>
</dbReference>
<dbReference type="AlphaFoldDB" id="A0A3P8UT07"/>
<evidence type="ECO:0000313" key="2">
    <source>
        <dbReference type="Ensembl" id="ENSCSEP00000006338.1"/>
    </source>
</evidence>
<accession>A0A3P8UT07</accession>
<dbReference type="GeneTree" id="ENSGT00530000063975"/>
<dbReference type="InterPro" id="IPR041698">
    <property type="entry name" value="Methyltransf_25"/>
</dbReference>
<evidence type="ECO:0000259" key="1">
    <source>
        <dbReference type="Pfam" id="PF13649"/>
    </source>
</evidence>
<dbReference type="SUPFAM" id="SSF53335">
    <property type="entry name" value="S-adenosyl-L-methionine-dependent methyltransferases"/>
    <property type="match status" value="1"/>
</dbReference>
<dbReference type="Ensembl" id="ENSCSET00000006410.1">
    <property type="protein sequence ID" value="ENSCSEP00000006338.1"/>
    <property type="gene ID" value="ENSCSEG00000004092.1"/>
</dbReference>
<reference evidence="2" key="2">
    <citation type="submission" date="2025-08" db="UniProtKB">
        <authorList>
            <consortium name="Ensembl"/>
        </authorList>
    </citation>
    <scope>IDENTIFICATION</scope>
</reference>
<feature type="domain" description="Methyltransferase" evidence="1">
    <location>
        <begin position="70"/>
        <end position="161"/>
    </location>
</feature>
<dbReference type="Proteomes" id="UP000265120">
    <property type="component" value="Chromosome 12"/>
</dbReference>
<dbReference type="PANTHER" id="PTHR43591:SF101">
    <property type="entry name" value="METHYLTRANSFERASE-LIKE PROTEIN 27"/>
    <property type="match status" value="1"/>
</dbReference>
<dbReference type="OMA" id="VERITCC"/>
<name>A0A3P8UT07_CYNSE</name>
<reference evidence="2" key="3">
    <citation type="submission" date="2025-09" db="UniProtKB">
        <authorList>
            <consortium name="Ensembl"/>
        </authorList>
    </citation>
    <scope>IDENTIFICATION</scope>
</reference>
<dbReference type="STRING" id="244447.ENSCSEP00000006338"/>
<evidence type="ECO:0000313" key="3">
    <source>
        <dbReference type="Proteomes" id="UP000265120"/>
    </source>
</evidence>